<reference evidence="2" key="1">
    <citation type="journal article" date="2023" name="Front. Plant Sci.">
        <title>Chromosomal-level genome assembly of Melastoma candidum provides insights into trichome evolution.</title>
        <authorList>
            <person name="Zhong Y."/>
            <person name="Wu W."/>
            <person name="Sun C."/>
            <person name="Zou P."/>
            <person name="Liu Y."/>
            <person name="Dai S."/>
            <person name="Zhou R."/>
        </authorList>
    </citation>
    <scope>NUCLEOTIDE SEQUENCE [LARGE SCALE GENOMIC DNA]</scope>
</reference>
<evidence type="ECO:0000313" key="1">
    <source>
        <dbReference type="EMBL" id="KAI4325659.1"/>
    </source>
</evidence>
<protein>
    <submittedName>
        <fullName evidence="1">Uncharacterized protein</fullName>
    </submittedName>
</protein>
<dbReference type="EMBL" id="CM042888">
    <property type="protein sequence ID" value="KAI4325659.1"/>
    <property type="molecule type" value="Genomic_DNA"/>
</dbReference>
<dbReference type="Proteomes" id="UP001057402">
    <property type="component" value="Chromosome 9"/>
</dbReference>
<accession>A0ACB9MQL5</accession>
<name>A0ACB9MQL5_9MYRT</name>
<keyword evidence="2" id="KW-1185">Reference proteome</keyword>
<proteinExistence type="predicted"/>
<gene>
    <name evidence="1" type="ORF">MLD38_031039</name>
</gene>
<sequence>MTMSISIPSPSHRHSCRFFLSQYPRSLFLFGNSVIPLHSSGSASVVVLHCPRSHPLPCLPTQHSGIAPPIDDSDGFLDAFLSVTEVVCLASTAVAAGVVFGLRRCGVVVGDRVLVWIVAGLIGGALSGALVRRRRPGQGGREGDGVGLRERVDRLEEEVRSLGTMVRVLSRQLEKLGIRFRVTRKSLKEPIAQTAALAQKNSEATRALAMQEDVLEKELHEIQKVLLAMQDQQQKQLELILAIGKTSKLLDSQRGVIGQESVKNEPVGVDEAGLKQIEINQNQYDASFMTGGAD</sequence>
<organism evidence="1 2">
    <name type="scientific">Melastoma candidum</name>
    <dbReference type="NCBI Taxonomy" id="119954"/>
    <lineage>
        <taxon>Eukaryota</taxon>
        <taxon>Viridiplantae</taxon>
        <taxon>Streptophyta</taxon>
        <taxon>Embryophyta</taxon>
        <taxon>Tracheophyta</taxon>
        <taxon>Spermatophyta</taxon>
        <taxon>Magnoliopsida</taxon>
        <taxon>eudicotyledons</taxon>
        <taxon>Gunneridae</taxon>
        <taxon>Pentapetalae</taxon>
        <taxon>rosids</taxon>
        <taxon>malvids</taxon>
        <taxon>Myrtales</taxon>
        <taxon>Melastomataceae</taxon>
        <taxon>Melastomatoideae</taxon>
        <taxon>Melastomateae</taxon>
        <taxon>Melastoma</taxon>
    </lineage>
</organism>
<comment type="caution">
    <text evidence="1">The sequence shown here is derived from an EMBL/GenBank/DDBJ whole genome shotgun (WGS) entry which is preliminary data.</text>
</comment>
<evidence type="ECO:0000313" key="2">
    <source>
        <dbReference type="Proteomes" id="UP001057402"/>
    </source>
</evidence>